<reference evidence="1" key="1">
    <citation type="submission" date="2015-08" db="EMBL/GenBank/DDBJ databases">
        <title>Candidatus Bacteriodes Periocalifornicus.</title>
        <authorList>
            <person name="McLean J.S."/>
            <person name="Kelley S."/>
        </authorList>
    </citation>
    <scope>NUCLEOTIDE SEQUENCE [LARGE SCALE GENOMIC DNA]</scope>
    <source>
        <strain evidence="1">12B</strain>
    </source>
</reference>
<dbReference type="AlphaFoldDB" id="A0A0Q4AY84"/>
<dbReference type="Pfam" id="PF01487">
    <property type="entry name" value="DHquinase_I"/>
    <property type="match status" value="1"/>
</dbReference>
<dbReference type="InterPro" id="IPR001381">
    <property type="entry name" value="DHquinase_I"/>
</dbReference>
<evidence type="ECO:0000313" key="1">
    <source>
        <dbReference type="EMBL" id="KQM09027.1"/>
    </source>
</evidence>
<organism evidence="1 2">
    <name type="scientific">Candidatus [Bacteroides] periocalifornicus</name>
    <dbReference type="NCBI Taxonomy" id="1702214"/>
    <lineage>
        <taxon>Bacteria</taxon>
        <taxon>Pseudomonadati</taxon>
        <taxon>Bacteroidota</taxon>
    </lineage>
</organism>
<dbReference type="EMBL" id="LIIK01000014">
    <property type="protein sequence ID" value="KQM09027.1"/>
    <property type="molecule type" value="Genomic_DNA"/>
</dbReference>
<sequence length="218" mass="24017">MRQTLQLRGGSLPTVTVATGMKSFPVPAVELRLDLLGRLVGYRLPDWITLWRQQSAYMLCTCRDLRRATSRLRLGISLGCNAIDVDSCAPERLRKGLVGMARVAGVEAIASIHLSAPCGSRGALLGLAHQLWRMGATGIKIAVPCSSVAQLGALLDLRKSYRGKRVLLIPLGCRFSGYRYRNSLVFGHLGHELGAGQPPYSEVVKRWKGQCSPRRFFW</sequence>
<evidence type="ECO:0000313" key="2">
    <source>
        <dbReference type="Proteomes" id="UP000054172"/>
    </source>
</evidence>
<dbReference type="SUPFAM" id="SSF51569">
    <property type="entry name" value="Aldolase"/>
    <property type="match status" value="1"/>
</dbReference>
<gene>
    <name evidence="1" type="ORF">AL399_04000</name>
</gene>
<dbReference type="Proteomes" id="UP000054172">
    <property type="component" value="Unassembled WGS sequence"/>
</dbReference>
<dbReference type="InterPro" id="IPR013785">
    <property type="entry name" value="Aldolase_TIM"/>
</dbReference>
<keyword evidence="2" id="KW-1185">Reference proteome</keyword>
<evidence type="ECO:0008006" key="3">
    <source>
        <dbReference type="Google" id="ProtNLM"/>
    </source>
</evidence>
<name>A0A0Q4AY84_9BACT</name>
<comment type="caution">
    <text evidence="1">The sequence shown here is derived from an EMBL/GenBank/DDBJ whole genome shotgun (WGS) entry which is preliminary data.</text>
</comment>
<dbReference type="PATRIC" id="fig|1702214.3.peg.1507"/>
<proteinExistence type="predicted"/>
<protein>
    <recommendedName>
        <fullName evidence="3">3-dehydroquinate dehydratase</fullName>
    </recommendedName>
</protein>
<dbReference type="STRING" id="1702214.AL399_04000"/>
<dbReference type="GO" id="GO:0003855">
    <property type="term" value="F:3-dehydroquinate dehydratase activity"/>
    <property type="evidence" value="ECO:0007669"/>
    <property type="project" value="InterPro"/>
</dbReference>
<dbReference type="Gene3D" id="3.20.20.70">
    <property type="entry name" value="Aldolase class I"/>
    <property type="match status" value="1"/>
</dbReference>
<accession>A0A0Q4AY84</accession>